<reference evidence="6 7" key="1">
    <citation type="submission" date="2019-07" db="EMBL/GenBank/DDBJ databases">
        <authorList>
            <person name="Hibberd C M."/>
            <person name="Gehrig L. J."/>
            <person name="Chang H.-W."/>
            <person name="Venkatesh S."/>
        </authorList>
    </citation>
    <scope>NUCLEOTIDE SEQUENCE [LARGE SCALE GENOMIC DNA]</scope>
    <source>
        <strain evidence="6">Faecalibacterium_prausnitzii_JG_BgPS064</strain>
    </source>
</reference>
<dbReference type="Pfam" id="PF00072">
    <property type="entry name" value="Response_reg"/>
    <property type="match status" value="1"/>
</dbReference>
<dbReference type="Gene3D" id="3.40.50.2300">
    <property type="match status" value="1"/>
</dbReference>
<evidence type="ECO:0000313" key="6">
    <source>
        <dbReference type="EMBL" id="VUX14124.1"/>
    </source>
</evidence>
<keyword evidence="3" id="KW-0597">Phosphoprotein</keyword>
<organism evidence="6 7">
    <name type="scientific">Faecalibacterium prausnitzii</name>
    <dbReference type="NCBI Taxonomy" id="853"/>
    <lineage>
        <taxon>Bacteria</taxon>
        <taxon>Bacillati</taxon>
        <taxon>Bacillota</taxon>
        <taxon>Clostridia</taxon>
        <taxon>Eubacteriales</taxon>
        <taxon>Oscillospiraceae</taxon>
        <taxon>Faecalibacterium</taxon>
    </lineage>
</organism>
<proteinExistence type="predicted"/>
<dbReference type="InterPro" id="IPR011006">
    <property type="entry name" value="CheY-like_superfamily"/>
</dbReference>
<dbReference type="PANTHER" id="PTHR37299">
    <property type="entry name" value="TRANSCRIPTIONAL REGULATOR-RELATED"/>
    <property type="match status" value="1"/>
</dbReference>
<evidence type="ECO:0000256" key="2">
    <source>
        <dbReference type="ARBA" id="ARBA00024867"/>
    </source>
</evidence>
<gene>
    <name evidence="6" type="primary">natR_1</name>
    <name evidence="6" type="ORF">FPPS064S07_00968</name>
</gene>
<dbReference type="SUPFAM" id="SSF52172">
    <property type="entry name" value="CheY-like"/>
    <property type="match status" value="1"/>
</dbReference>
<dbReference type="InterPro" id="IPR007492">
    <property type="entry name" value="LytTR_DNA-bd_dom"/>
</dbReference>
<dbReference type="RefSeq" id="WP_243120136.1">
    <property type="nucleotide sequence ID" value="NZ_CABHMY010000111.1"/>
</dbReference>
<evidence type="ECO:0000259" key="4">
    <source>
        <dbReference type="PROSITE" id="PS50110"/>
    </source>
</evidence>
<dbReference type="PROSITE" id="PS50110">
    <property type="entry name" value="RESPONSE_REGULATORY"/>
    <property type="match status" value="1"/>
</dbReference>
<accession>A0A564U3N2</accession>
<comment type="function">
    <text evidence="2">May play the central regulatory role in sporulation. It may be an element of the effector pathway responsible for the activation of sporulation genes in response to nutritional stress. Spo0A may act in concert with spo0H (a sigma factor) to control the expression of some genes that are critical to the sporulation process.</text>
</comment>
<dbReference type="EMBL" id="CABHMY010000111">
    <property type="protein sequence ID" value="VUX14124.1"/>
    <property type="molecule type" value="Genomic_DNA"/>
</dbReference>
<dbReference type="PANTHER" id="PTHR37299:SF1">
    <property type="entry name" value="STAGE 0 SPORULATION PROTEIN A HOMOLOG"/>
    <property type="match status" value="1"/>
</dbReference>
<dbReference type="GO" id="GO:0000156">
    <property type="term" value="F:phosphorelay response regulator activity"/>
    <property type="evidence" value="ECO:0007669"/>
    <property type="project" value="InterPro"/>
</dbReference>
<keyword evidence="7" id="KW-1185">Reference proteome</keyword>
<name>A0A564U3N2_9FIRM</name>
<sequence>MDPLMLKIAFCDDETQETRRLEALLEEYAADRGQDFAHTSYQSPVELMAEVEKGTRFDIILLDVLMPGENGMAAAREIREYDSNVKIIFLTSSTEFAVESYAVDAWYYQLKPIRKEDFFRLMDSACAACTREQKHSLILRSKSGIVRLELEELVYCEVMGRTLTFHLNNGVVLESMGRLDDLCDQLVEYPNFLRPHRSFLINMEYIANIAARSITMQDGAVVPLPHGKYSETKDRYLSYIFDRKQVVM</sequence>
<dbReference type="InterPro" id="IPR046947">
    <property type="entry name" value="LytR-like"/>
</dbReference>
<feature type="modified residue" description="4-aspartylphosphate" evidence="3">
    <location>
        <position position="63"/>
    </location>
</feature>
<evidence type="ECO:0000256" key="3">
    <source>
        <dbReference type="PROSITE-ProRule" id="PRU00169"/>
    </source>
</evidence>
<dbReference type="Pfam" id="PF04397">
    <property type="entry name" value="LytTR"/>
    <property type="match status" value="1"/>
</dbReference>
<dbReference type="SMART" id="SM00448">
    <property type="entry name" value="REC"/>
    <property type="match status" value="1"/>
</dbReference>
<protein>
    <recommendedName>
        <fullName evidence="1">Stage 0 sporulation protein A homolog</fullName>
    </recommendedName>
</protein>
<dbReference type="Proteomes" id="UP000406184">
    <property type="component" value="Unassembled WGS sequence"/>
</dbReference>
<dbReference type="InterPro" id="IPR001789">
    <property type="entry name" value="Sig_transdc_resp-reg_receiver"/>
</dbReference>
<dbReference type="SMART" id="SM00850">
    <property type="entry name" value="LytTR"/>
    <property type="match status" value="1"/>
</dbReference>
<dbReference type="AlphaFoldDB" id="A0A564U3N2"/>
<dbReference type="Gene3D" id="2.40.50.1020">
    <property type="entry name" value="LytTr DNA-binding domain"/>
    <property type="match status" value="1"/>
</dbReference>
<evidence type="ECO:0000259" key="5">
    <source>
        <dbReference type="PROSITE" id="PS50930"/>
    </source>
</evidence>
<dbReference type="PROSITE" id="PS50930">
    <property type="entry name" value="HTH_LYTTR"/>
    <property type="match status" value="1"/>
</dbReference>
<dbReference type="GO" id="GO:0003677">
    <property type="term" value="F:DNA binding"/>
    <property type="evidence" value="ECO:0007669"/>
    <property type="project" value="InterPro"/>
</dbReference>
<evidence type="ECO:0000256" key="1">
    <source>
        <dbReference type="ARBA" id="ARBA00018672"/>
    </source>
</evidence>
<feature type="domain" description="Response regulatory" evidence="4">
    <location>
        <begin position="7"/>
        <end position="126"/>
    </location>
</feature>
<feature type="domain" description="HTH LytTR-type" evidence="5">
    <location>
        <begin position="137"/>
        <end position="209"/>
    </location>
</feature>
<evidence type="ECO:0000313" key="7">
    <source>
        <dbReference type="Proteomes" id="UP000406184"/>
    </source>
</evidence>